<reference evidence="4 5" key="1">
    <citation type="journal article" date="2018" name="PLoS Genet.">
        <title>Population sequencing reveals clonal diversity and ancestral inbreeding in the grapevine cultivar Chardonnay.</title>
        <authorList>
            <person name="Roach M.J."/>
            <person name="Johnson D.L."/>
            <person name="Bohlmann J."/>
            <person name="van Vuuren H.J."/>
            <person name="Jones S.J."/>
            <person name="Pretorius I.S."/>
            <person name="Schmidt S.A."/>
            <person name="Borneman A.R."/>
        </authorList>
    </citation>
    <scope>NUCLEOTIDE SEQUENCE [LARGE SCALE GENOMIC DNA]</scope>
    <source>
        <strain evidence="5">cv. Chardonnay</strain>
        <tissue evidence="4">Leaf</tissue>
    </source>
</reference>
<comment type="caution">
    <text evidence="4">The sequence shown here is derived from an EMBL/GenBank/DDBJ whole genome shotgun (WGS) entry which is preliminary data.</text>
</comment>
<dbReference type="CDD" id="cd11660">
    <property type="entry name" value="SANT_TRF"/>
    <property type="match status" value="1"/>
</dbReference>
<dbReference type="PROSITE" id="PS50053">
    <property type="entry name" value="UBIQUITIN_2"/>
    <property type="match status" value="1"/>
</dbReference>
<dbReference type="InterPro" id="IPR031105">
    <property type="entry name" value="TRP_plant"/>
</dbReference>
<dbReference type="InterPro" id="IPR057625">
    <property type="entry name" value="TPR1-6-like_ubiquitin"/>
</dbReference>
<dbReference type="Proteomes" id="UP000288805">
    <property type="component" value="Unassembled WGS sequence"/>
</dbReference>
<evidence type="ECO:0000259" key="3">
    <source>
        <dbReference type="PROSITE" id="PS50053"/>
    </source>
</evidence>
<evidence type="ECO:0000313" key="5">
    <source>
        <dbReference type="Proteomes" id="UP000288805"/>
    </source>
</evidence>
<evidence type="ECO:0000313" key="4">
    <source>
        <dbReference type="EMBL" id="RVW66027.1"/>
    </source>
</evidence>
<evidence type="ECO:0000256" key="1">
    <source>
        <dbReference type="ARBA" id="ARBA00023125"/>
    </source>
</evidence>
<sequence length="761" mass="83500">MVLQKRLDYGFNGYQVPATPRATRSARRRGSFRKKVEDNQMFAFDLLATVAGKLLLEGEKSPDSVNTSNGKEQCVIAEDQVKNEGHAEDKPLKIEPCDQGNSGGSFIVSELSSQMPSQRYCLREFPRPQNDACSALASVITSDCSEKVGCAEKLVIGNGKNENESFASKVEVGSSGFREFNDRKLENETKRQIKVEPIKTGRAILNTGAGMFRSEDPVVWDGKPSVLVSSNSSAEVPPCRDNIPCGSFPLCRGDVKVVSRDDDDNSSGCTQPSTSTKSFRPLPRIGDRRIRKLLASKYWKVTPKLKEDGLSNVDGEVKPIYRNKRNCYKRQRSQRNYPFKKRKLLYCSSVSNSEGGNGSQRISDSPQMGINSDASGSGLKLHGGIGTSASVAGQHTSFQSRDSHVKLRIKSFRVPELFIEIPETATVGSLKRTVMEAVTAILGGGLRVGVLLRGKKVRDDSKTLQQTGISQDDQMDALGFTLEPNPSQAPQALCPGDNPFLLPYDTPQPLKSISDIIGLTCFSWNIKTDAQLDSQCRYPPTPTVAHQGTSDASPDPPVTNLCDFVESDHDSAPSPDTDMSIDKSVTDSKALVSVPAMSMEALAVVPVHRKSKRSEIVQRRIRRPFSVSEVEALVQAVEKLGTGRWRDVKLRAFDNAKHRTYVDLKAPHQRGLVVLSVQEVFACITGQVENSGAHGKNIPQQRRGEPVPQELLDRVLTAHAYWSQQQAKQQLNTNRRPAFSSEECELVADERKPVVGVGGVV</sequence>
<dbReference type="PANTHER" id="PTHR21717:SF70">
    <property type="entry name" value="TELOMERE REPEAT-BINDING PROTEIN 2-RELATED"/>
    <property type="match status" value="1"/>
</dbReference>
<dbReference type="Pfam" id="PF23603">
    <property type="entry name" value="Ubiquitin_TPR1"/>
    <property type="match status" value="1"/>
</dbReference>
<proteinExistence type="predicted"/>
<feature type="compositionally biased region" description="Polar residues" evidence="2">
    <location>
        <begin position="266"/>
        <end position="278"/>
    </location>
</feature>
<evidence type="ECO:0000256" key="2">
    <source>
        <dbReference type="SAM" id="MobiDB-lite"/>
    </source>
</evidence>
<feature type="region of interest" description="Disordered" evidence="2">
    <location>
        <begin position="259"/>
        <end position="282"/>
    </location>
</feature>
<dbReference type="SUPFAM" id="SSF54236">
    <property type="entry name" value="Ubiquitin-like"/>
    <property type="match status" value="1"/>
</dbReference>
<protein>
    <submittedName>
        <fullName evidence="4">Telomere repeat-binding protein 5</fullName>
    </submittedName>
</protein>
<gene>
    <name evidence="4" type="primary">TRP5_1</name>
    <name evidence="4" type="ORF">CK203_007423</name>
</gene>
<dbReference type="InterPro" id="IPR029071">
    <property type="entry name" value="Ubiquitin-like_domsf"/>
</dbReference>
<dbReference type="AlphaFoldDB" id="A0A438G1D3"/>
<dbReference type="Gene3D" id="1.10.246.220">
    <property type="match status" value="1"/>
</dbReference>
<feature type="domain" description="Ubiquitin-like" evidence="3">
    <location>
        <begin position="405"/>
        <end position="475"/>
    </location>
</feature>
<dbReference type="InterPro" id="IPR000626">
    <property type="entry name" value="Ubiquitin-like_dom"/>
</dbReference>
<dbReference type="PANTHER" id="PTHR21717">
    <property type="entry name" value="TELOMERIC REPEAT BINDING PROTEIN"/>
    <property type="match status" value="1"/>
</dbReference>
<dbReference type="GO" id="GO:0043565">
    <property type="term" value="F:sequence-specific DNA binding"/>
    <property type="evidence" value="ECO:0007669"/>
    <property type="project" value="UniProtKB-ARBA"/>
</dbReference>
<dbReference type="SUPFAM" id="SSF46689">
    <property type="entry name" value="Homeodomain-like"/>
    <property type="match status" value="1"/>
</dbReference>
<dbReference type="EMBL" id="QGNW01000684">
    <property type="protein sequence ID" value="RVW66027.1"/>
    <property type="molecule type" value="Genomic_DNA"/>
</dbReference>
<organism evidence="4 5">
    <name type="scientific">Vitis vinifera</name>
    <name type="common">Grape</name>
    <dbReference type="NCBI Taxonomy" id="29760"/>
    <lineage>
        <taxon>Eukaryota</taxon>
        <taxon>Viridiplantae</taxon>
        <taxon>Streptophyta</taxon>
        <taxon>Embryophyta</taxon>
        <taxon>Tracheophyta</taxon>
        <taxon>Spermatophyta</taxon>
        <taxon>Magnoliopsida</taxon>
        <taxon>eudicotyledons</taxon>
        <taxon>Gunneridae</taxon>
        <taxon>Pentapetalae</taxon>
        <taxon>rosids</taxon>
        <taxon>Vitales</taxon>
        <taxon>Vitaceae</taxon>
        <taxon>Viteae</taxon>
        <taxon>Vitis</taxon>
    </lineage>
</organism>
<dbReference type="InterPro" id="IPR009057">
    <property type="entry name" value="Homeodomain-like_sf"/>
</dbReference>
<name>A0A438G1D3_VITVI</name>
<keyword evidence="1" id="KW-0238">DNA-binding</keyword>
<accession>A0A438G1D3</accession>